<dbReference type="Pfam" id="PF00076">
    <property type="entry name" value="RRM_1"/>
    <property type="match status" value="1"/>
</dbReference>
<dbReference type="GeneID" id="110421739"/>
<keyword evidence="1" id="KW-0507">mRNA processing</keyword>
<evidence type="ECO:0000256" key="3">
    <source>
        <dbReference type="ARBA" id="ARBA00023187"/>
    </source>
</evidence>
<reference evidence="8 9" key="1">
    <citation type="submission" date="2025-04" db="UniProtKB">
        <authorList>
            <consortium name="RefSeq"/>
        </authorList>
    </citation>
    <scope>IDENTIFICATION</scope>
    <source>
        <tissue evidence="8 9">Leaf</tissue>
    </source>
</reference>
<dbReference type="GO" id="GO:0008380">
    <property type="term" value="P:RNA splicing"/>
    <property type="evidence" value="ECO:0007669"/>
    <property type="project" value="UniProtKB-KW"/>
</dbReference>
<evidence type="ECO:0000256" key="1">
    <source>
        <dbReference type="ARBA" id="ARBA00022664"/>
    </source>
</evidence>
<feature type="compositionally biased region" description="Basic and acidic residues" evidence="5">
    <location>
        <begin position="171"/>
        <end position="247"/>
    </location>
</feature>
<keyword evidence="7" id="KW-1185">Reference proteome</keyword>
<feature type="region of interest" description="Disordered" evidence="5">
    <location>
        <begin position="1"/>
        <end position="350"/>
    </location>
</feature>
<feature type="domain" description="RRM" evidence="6">
    <location>
        <begin position="431"/>
        <end position="514"/>
    </location>
</feature>
<accession>A0A6J1AXE0</accession>
<evidence type="ECO:0000256" key="4">
    <source>
        <dbReference type="PROSITE-ProRule" id="PRU00176"/>
    </source>
</evidence>
<dbReference type="GO" id="GO:0006397">
    <property type="term" value="P:mRNA processing"/>
    <property type="evidence" value="ECO:0007669"/>
    <property type="project" value="UniProtKB-KW"/>
</dbReference>
<feature type="compositionally biased region" description="Polar residues" evidence="5">
    <location>
        <begin position="69"/>
        <end position="80"/>
    </location>
</feature>
<feature type="compositionally biased region" description="Basic and acidic residues" evidence="5">
    <location>
        <begin position="46"/>
        <end position="58"/>
    </location>
</feature>
<feature type="compositionally biased region" description="Basic and acidic residues" evidence="5">
    <location>
        <begin position="81"/>
        <end position="155"/>
    </location>
</feature>
<organism evidence="7 8">
    <name type="scientific">Herrania umbratica</name>
    <dbReference type="NCBI Taxonomy" id="108875"/>
    <lineage>
        <taxon>Eukaryota</taxon>
        <taxon>Viridiplantae</taxon>
        <taxon>Streptophyta</taxon>
        <taxon>Embryophyta</taxon>
        <taxon>Tracheophyta</taxon>
        <taxon>Spermatophyta</taxon>
        <taxon>Magnoliopsida</taxon>
        <taxon>eudicotyledons</taxon>
        <taxon>Gunneridae</taxon>
        <taxon>Pentapetalae</taxon>
        <taxon>rosids</taxon>
        <taxon>malvids</taxon>
        <taxon>Malvales</taxon>
        <taxon>Malvaceae</taxon>
        <taxon>Byttnerioideae</taxon>
        <taxon>Herrania</taxon>
    </lineage>
</organism>
<dbReference type="Proteomes" id="UP000504621">
    <property type="component" value="Unplaced"/>
</dbReference>
<dbReference type="SUPFAM" id="SSF54928">
    <property type="entry name" value="RNA-binding domain, RBD"/>
    <property type="match status" value="2"/>
</dbReference>
<evidence type="ECO:0000313" key="7">
    <source>
        <dbReference type="Proteomes" id="UP000504621"/>
    </source>
</evidence>
<evidence type="ECO:0000313" key="9">
    <source>
        <dbReference type="RefSeq" id="XP_021291080.1"/>
    </source>
</evidence>
<gene>
    <name evidence="8 9" type="primary">LOC110421739</name>
</gene>
<dbReference type="SMART" id="SM00360">
    <property type="entry name" value="RRM"/>
    <property type="match status" value="2"/>
</dbReference>
<feature type="compositionally biased region" description="Basic and acidic residues" evidence="5">
    <location>
        <begin position="281"/>
        <end position="304"/>
    </location>
</feature>
<evidence type="ECO:0000256" key="5">
    <source>
        <dbReference type="SAM" id="MobiDB-lite"/>
    </source>
</evidence>
<dbReference type="OrthoDB" id="10266058at2759"/>
<feature type="domain" description="RRM" evidence="6">
    <location>
        <begin position="540"/>
        <end position="616"/>
    </location>
</feature>
<feature type="region of interest" description="Disordered" evidence="5">
    <location>
        <begin position="729"/>
        <end position="754"/>
    </location>
</feature>
<dbReference type="GO" id="GO:0003723">
    <property type="term" value="F:RNA binding"/>
    <property type="evidence" value="ECO:0007669"/>
    <property type="project" value="UniProtKB-UniRule"/>
</dbReference>
<evidence type="ECO:0000256" key="2">
    <source>
        <dbReference type="ARBA" id="ARBA00022884"/>
    </source>
</evidence>
<sequence>MGRWSRRKEKHEKGGELPQHDSHEGTSARTRPFSYDEIMFKRNNRKLNENAESVKEGNTEVGKIAKVSVIQNDSNVNNSEGGHRHGKDFSPGDGKRLPEELEKRNSHKKGENASRRKDSLPNQKNRENLASEKKLKSEVTKDIGVKDEGKYEKQIHVKRKNERPAGGFETIDAKKHSRDLVERDRHAGRMEGKYERDSKRKHQTRDDEGNRERNTAKKHDMQKGHASETIERKEKKESSRSHYEESHHKRRRSHSREREHRHRRSISLSPQAHKRASYHVSKHEPFSHGPKERSGRQNFDDRSRMTSNGSSGHHRRHGGSTSGLGGYSPRKRKTEAAVRTPSPAYRSTEKRTAKWDLVPAEAEKIVSGSVSSNLQASSQTVSLNMHAVVSAVPSVSTTGKPYVVSLTNSLSSKQNVSVDSVQLTEATRPMRRLYVENLPASASEKAIMDSLNNFLLSSGINHVPGAQPCISCIIHKGKGQALVEFLTPEDASAALSFDGSIFSGSILKIRRPKDFVEVTGELEKSEAVTKVSDFVKDSHHKIFIGGISKALSSEMLVEIANAFGPLKAYHFEINEDLGEQYAILEYVDQSVTLKACAGLNGMKLGGQVITAVQAVPNGSSLGNGGDRQSCVIPQLARPLLQKPTQVLKLKNLFPEDFSLLSEAEVEEVLEDVRLECARFGTIKSVNIVKHANTIIATGDNEINDNTRETGARLNLENDEINVQTETMEEVADGKSGGTARVKFPSDAQEEKAGDSINDEKPLCKLVDNESCRQGEFEGNINKEDLSHESLDTEPCLPRGLDSNIAAGAHVDTEMAVEDLASETVAMTVSQEVQKLMNASKEESDYYSGRNAENIKSEAINVDEILAAKESNLEEVDGKLPEGCPNTEVAVEDPASKSVLISISQEIPRMPKTPKEEQDSQCDKVADNIQIEVINVEKKLVPKEDLELKEVDGKFPEAVDVSAGSVRIESDTIEKDENRENNLQQMFEPGCVFVEYRRIEASCMAAHCIHGRLFDDRIVTVEYIDPDLYGVKFPK</sequence>
<dbReference type="AlphaFoldDB" id="A0A6J1AXE0"/>
<feature type="compositionally biased region" description="Basic and acidic residues" evidence="5">
    <location>
        <begin position="11"/>
        <end position="26"/>
    </location>
</feature>
<evidence type="ECO:0000259" key="6">
    <source>
        <dbReference type="PROSITE" id="PS50102"/>
    </source>
</evidence>
<dbReference type="Gene3D" id="3.30.70.330">
    <property type="match status" value="4"/>
</dbReference>
<dbReference type="InterPro" id="IPR035979">
    <property type="entry name" value="RBD_domain_sf"/>
</dbReference>
<evidence type="ECO:0000313" key="8">
    <source>
        <dbReference type="RefSeq" id="XP_021291079.1"/>
    </source>
</evidence>
<dbReference type="PANTHER" id="PTHR23139">
    <property type="entry name" value="RNA-BINDING PROTEIN"/>
    <property type="match status" value="1"/>
</dbReference>
<dbReference type="RefSeq" id="XP_021291080.1">
    <property type="nucleotide sequence ID" value="XM_021435405.1"/>
</dbReference>
<dbReference type="FunFam" id="3.30.70.330:FF:000879">
    <property type="entry name" value="Splicing factor U2af large subunit A"/>
    <property type="match status" value="1"/>
</dbReference>
<feature type="compositionally biased region" description="Basic residues" evidence="5">
    <location>
        <begin position="248"/>
        <end position="265"/>
    </location>
</feature>
<dbReference type="InterPro" id="IPR000504">
    <property type="entry name" value="RRM_dom"/>
</dbReference>
<dbReference type="RefSeq" id="XP_021291079.1">
    <property type="nucleotide sequence ID" value="XM_021435404.1"/>
</dbReference>
<keyword evidence="3" id="KW-0508">mRNA splicing</keyword>
<dbReference type="InterPro" id="IPR012677">
    <property type="entry name" value="Nucleotide-bd_a/b_plait_sf"/>
</dbReference>
<feature type="compositionally biased region" description="Basic residues" evidence="5">
    <location>
        <begin position="1"/>
        <end position="10"/>
    </location>
</feature>
<dbReference type="PROSITE" id="PS50102">
    <property type="entry name" value="RRM"/>
    <property type="match status" value="2"/>
</dbReference>
<proteinExistence type="predicted"/>
<keyword evidence="2 4" id="KW-0694">RNA-binding</keyword>
<name>A0A6J1AXE0_9ROSI</name>
<protein>
    <submittedName>
        <fullName evidence="8 9">Uncharacterized protein LOC110421739</fullName>
    </submittedName>
</protein>